<name>A0ABT8C897_9BACT</name>
<evidence type="ECO:0000313" key="2">
    <source>
        <dbReference type="Proteomes" id="UP001236663"/>
    </source>
</evidence>
<evidence type="ECO:0000313" key="1">
    <source>
        <dbReference type="EMBL" id="MDN3687853.1"/>
    </source>
</evidence>
<dbReference type="Gene3D" id="3.40.720.10">
    <property type="entry name" value="Alkaline Phosphatase, subunit A"/>
    <property type="match status" value="1"/>
</dbReference>
<organism evidence="1 2">
    <name type="scientific">Cyclobacterium jeungdonense</name>
    <dbReference type="NCBI Taxonomy" id="708087"/>
    <lineage>
        <taxon>Bacteria</taxon>
        <taxon>Pseudomonadati</taxon>
        <taxon>Bacteroidota</taxon>
        <taxon>Cytophagia</taxon>
        <taxon>Cytophagales</taxon>
        <taxon>Cyclobacteriaceae</taxon>
        <taxon>Cyclobacterium</taxon>
    </lineage>
</organism>
<protein>
    <recommendedName>
        <fullName evidence="3">Alkaline phosphatase</fullName>
    </recommendedName>
</protein>
<proteinExistence type="predicted"/>
<comment type="caution">
    <text evidence="1">The sequence shown here is derived from an EMBL/GenBank/DDBJ whole genome shotgun (WGS) entry which is preliminary data.</text>
</comment>
<dbReference type="EMBL" id="JAUFQS010000007">
    <property type="protein sequence ID" value="MDN3687853.1"/>
    <property type="molecule type" value="Genomic_DNA"/>
</dbReference>
<gene>
    <name evidence="1" type="ORF">QWZ15_08430</name>
</gene>
<keyword evidence="2" id="KW-1185">Reference proteome</keyword>
<dbReference type="InterPro" id="IPR017850">
    <property type="entry name" value="Alkaline_phosphatase_core_sf"/>
</dbReference>
<dbReference type="Proteomes" id="UP001236663">
    <property type="component" value="Unassembled WGS sequence"/>
</dbReference>
<dbReference type="SUPFAM" id="SSF53649">
    <property type="entry name" value="Alkaline phosphatase-like"/>
    <property type="match status" value="2"/>
</dbReference>
<accession>A0ABT8C897</accession>
<evidence type="ECO:0008006" key="3">
    <source>
        <dbReference type="Google" id="ProtNLM"/>
    </source>
</evidence>
<sequence length="165" mass="18110">MKRRDFFNRSILGSLGLGILSTGVSYGNTLPGSFKRSAKNFIFLVSDGMSTGTLNMADLLLREKEGRKSRWVSYYQGGFAKRALMDTASSYDGIYGSTKVPNHLFAQIQSNHTGISWAGTGHSSDYVELVLYGPGSENLPAYIENYKLHNFMLNAAQLPAMAYSG</sequence>
<reference evidence="2" key="1">
    <citation type="journal article" date="2019" name="Int. J. Syst. Evol. Microbiol.">
        <title>The Global Catalogue of Microorganisms (GCM) 10K type strain sequencing project: providing services to taxonomists for standard genome sequencing and annotation.</title>
        <authorList>
            <consortium name="The Broad Institute Genomics Platform"/>
            <consortium name="The Broad Institute Genome Sequencing Center for Infectious Disease"/>
            <person name="Wu L."/>
            <person name="Ma J."/>
        </authorList>
    </citation>
    <scope>NUCLEOTIDE SEQUENCE [LARGE SCALE GENOMIC DNA]</scope>
    <source>
        <strain evidence="2">CECT 7706</strain>
    </source>
</reference>
<dbReference type="RefSeq" id="WP_163384299.1">
    <property type="nucleotide sequence ID" value="NZ_JAUFQS010000007.1"/>
</dbReference>